<evidence type="ECO:0000313" key="3">
    <source>
        <dbReference type="EMBL" id="KAG5564871.1"/>
    </source>
</evidence>
<comment type="caution">
    <text evidence="3">The sequence shown here is derived from an EMBL/GenBank/DDBJ whole genome shotgun (WGS) entry which is preliminary data.</text>
</comment>
<organism evidence="3 4">
    <name type="scientific">Rhododendron griersonianum</name>
    <dbReference type="NCBI Taxonomy" id="479676"/>
    <lineage>
        <taxon>Eukaryota</taxon>
        <taxon>Viridiplantae</taxon>
        <taxon>Streptophyta</taxon>
        <taxon>Embryophyta</taxon>
        <taxon>Tracheophyta</taxon>
        <taxon>Spermatophyta</taxon>
        <taxon>Magnoliopsida</taxon>
        <taxon>eudicotyledons</taxon>
        <taxon>Gunneridae</taxon>
        <taxon>Pentapetalae</taxon>
        <taxon>asterids</taxon>
        <taxon>Ericales</taxon>
        <taxon>Ericaceae</taxon>
        <taxon>Ericoideae</taxon>
        <taxon>Rhodoreae</taxon>
        <taxon>Rhododendron</taxon>
    </lineage>
</organism>
<evidence type="ECO:0008006" key="5">
    <source>
        <dbReference type="Google" id="ProtNLM"/>
    </source>
</evidence>
<reference evidence="3" key="1">
    <citation type="submission" date="2020-08" db="EMBL/GenBank/DDBJ databases">
        <title>Plant Genome Project.</title>
        <authorList>
            <person name="Zhang R.-G."/>
        </authorList>
    </citation>
    <scope>NUCLEOTIDE SEQUENCE</scope>
    <source>
        <strain evidence="3">WSP0</strain>
        <tissue evidence="3">Leaf</tissue>
    </source>
</reference>
<evidence type="ECO:0000256" key="1">
    <source>
        <dbReference type="SAM" id="MobiDB-lite"/>
    </source>
</evidence>
<accession>A0AAV6LJE0</accession>
<sequence length="360" mass="38691">MKGERRLLSVGSTATCASKTGKRYILGNGGDVAVSIASDGSFQATERPATNRYSSSSKGSSSMYEGFNSTIREEPPPYTSPVRQRYESFENPLGGNGSTSFESGDEERVSSGNSQFGTALYDFTVGGDVEGVCIELYCEVSFTASSTSSVEIKMSYHAFDLTHDFVDLLVNNYLLSPNLQLSLTAGEDVEIDYEVDGWFYPSTLAAHPHPSPSLRRPRCSSPSPSRPSSIHSITVFITPDASNLANPYRQTTPSARRPLPTVTQPPATLAARRPASGDPRRLSPVSGDLSGTLLAAVSVICCCFCGLICSCLANTWSNLYSTLLFRLISCAGVLVFLLLLFLFTGNRDILMFVAASVLLA</sequence>
<feature type="transmembrane region" description="Helical" evidence="2">
    <location>
        <begin position="289"/>
        <end position="317"/>
    </location>
</feature>
<feature type="transmembrane region" description="Helical" evidence="2">
    <location>
        <begin position="323"/>
        <end position="343"/>
    </location>
</feature>
<dbReference type="PANTHER" id="PTHR48151:SF3">
    <property type="entry name" value="SH3 DOMAIN-CONTAINING PROTEIN"/>
    <property type="match status" value="1"/>
</dbReference>
<keyword evidence="4" id="KW-1185">Reference proteome</keyword>
<feature type="compositionally biased region" description="Low complexity" evidence="1">
    <location>
        <begin position="219"/>
        <end position="228"/>
    </location>
</feature>
<proteinExistence type="predicted"/>
<name>A0AAV6LJE0_9ERIC</name>
<dbReference type="AlphaFoldDB" id="A0AAV6LJE0"/>
<keyword evidence="2" id="KW-0472">Membrane</keyword>
<evidence type="ECO:0000256" key="2">
    <source>
        <dbReference type="SAM" id="Phobius"/>
    </source>
</evidence>
<evidence type="ECO:0000313" key="4">
    <source>
        <dbReference type="Proteomes" id="UP000823749"/>
    </source>
</evidence>
<gene>
    <name evidence="3" type="ORF">RHGRI_000911</name>
</gene>
<feature type="region of interest" description="Disordered" evidence="1">
    <location>
        <begin position="243"/>
        <end position="281"/>
    </location>
</feature>
<feature type="region of interest" description="Disordered" evidence="1">
    <location>
        <begin position="41"/>
        <end position="109"/>
    </location>
</feature>
<protein>
    <recommendedName>
        <fullName evidence="5">Transmembrane protein</fullName>
    </recommendedName>
</protein>
<feature type="compositionally biased region" description="Polar residues" evidence="1">
    <location>
        <begin position="243"/>
        <end position="254"/>
    </location>
</feature>
<keyword evidence="2" id="KW-0812">Transmembrane</keyword>
<dbReference type="InterPro" id="IPR053296">
    <property type="entry name" value="TSET_member_tstB"/>
</dbReference>
<feature type="region of interest" description="Disordered" evidence="1">
    <location>
        <begin position="207"/>
        <end position="228"/>
    </location>
</feature>
<dbReference type="Proteomes" id="UP000823749">
    <property type="component" value="Chromosome 1"/>
</dbReference>
<dbReference type="PANTHER" id="PTHR48151">
    <property type="entry name" value="SH3 DOMAIN-CONTAINING PROTEIN"/>
    <property type="match status" value="1"/>
</dbReference>
<dbReference type="EMBL" id="JACTNZ010000001">
    <property type="protein sequence ID" value="KAG5564871.1"/>
    <property type="molecule type" value="Genomic_DNA"/>
</dbReference>
<keyword evidence="2" id="KW-1133">Transmembrane helix</keyword>